<dbReference type="GO" id="GO:0000978">
    <property type="term" value="F:RNA polymerase II cis-regulatory region sequence-specific DNA binding"/>
    <property type="evidence" value="ECO:0007669"/>
    <property type="project" value="UniProtKB-ARBA"/>
</dbReference>
<dbReference type="GO" id="GO:0005634">
    <property type="term" value="C:nucleus"/>
    <property type="evidence" value="ECO:0007669"/>
    <property type="project" value="UniProtKB-SubCell"/>
</dbReference>
<protein>
    <recommendedName>
        <fullName evidence="10">C2H2-type domain-containing protein</fullName>
    </recommendedName>
</protein>
<dbReference type="GO" id="GO:0008270">
    <property type="term" value="F:zinc ion binding"/>
    <property type="evidence" value="ECO:0007669"/>
    <property type="project" value="UniProtKB-KW"/>
</dbReference>
<dbReference type="Pfam" id="PF00096">
    <property type="entry name" value="zf-C2H2"/>
    <property type="match status" value="2"/>
</dbReference>
<dbReference type="Gene3D" id="3.30.160.60">
    <property type="entry name" value="Classic Zinc Finger"/>
    <property type="match status" value="2"/>
</dbReference>
<accession>A0A4S4M2L3</accession>
<dbReference type="Proteomes" id="UP000310158">
    <property type="component" value="Unassembled WGS sequence"/>
</dbReference>
<comment type="subcellular location">
    <subcellularLocation>
        <location evidence="1">Nucleus</location>
    </subcellularLocation>
</comment>
<proteinExistence type="predicted"/>
<keyword evidence="6" id="KW-0238">DNA-binding</keyword>
<keyword evidence="12" id="KW-1185">Reference proteome</keyword>
<keyword evidence="5" id="KW-0862">Zinc</keyword>
<dbReference type="InterPro" id="IPR013087">
    <property type="entry name" value="Znf_C2H2_type"/>
</dbReference>
<keyword evidence="4 8" id="KW-0863">Zinc-finger</keyword>
<gene>
    <name evidence="11" type="ORF">EW146_g1863</name>
</gene>
<evidence type="ECO:0000259" key="10">
    <source>
        <dbReference type="PROSITE" id="PS50157"/>
    </source>
</evidence>
<dbReference type="PANTHER" id="PTHR23235">
    <property type="entry name" value="KRUEPPEL-LIKE TRANSCRIPTION FACTOR"/>
    <property type="match status" value="1"/>
</dbReference>
<feature type="compositionally biased region" description="Low complexity" evidence="9">
    <location>
        <begin position="340"/>
        <end position="353"/>
    </location>
</feature>
<organism evidence="11 12">
    <name type="scientific">Bondarzewia mesenterica</name>
    <dbReference type="NCBI Taxonomy" id="1095465"/>
    <lineage>
        <taxon>Eukaryota</taxon>
        <taxon>Fungi</taxon>
        <taxon>Dikarya</taxon>
        <taxon>Basidiomycota</taxon>
        <taxon>Agaricomycotina</taxon>
        <taxon>Agaricomycetes</taxon>
        <taxon>Russulales</taxon>
        <taxon>Bondarzewiaceae</taxon>
        <taxon>Bondarzewia</taxon>
    </lineage>
</organism>
<keyword evidence="3" id="KW-0677">Repeat</keyword>
<dbReference type="SMART" id="SM00355">
    <property type="entry name" value="ZnF_C2H2"/>
    <property type="match status" value="2"/>
</dbReference>
<feature type="compositionally biased region" description="Low complexity" evidence="9">
    <location>
        <begin position="482"/>
        <end position="491"/>
    </location>
</feature>
<dbReference type="OrthoDB" id="6077919at2759"/>
<evidence type="ECO:0000313" key="12">
    <source>
        <dbReference type="Proteomes" id="UP000310158"/>
    </source>
</evidence>
<evidence type="ECO:0000256" key="9">
    <source>
        <dbReference type="SAM" id="MobiDB-lite"/>
    </source>
</evidence>
<dbReference type="InterPro" id="IPR036236">
    <property type="entry name" value="Znf_C2H2_sf"/>
</dbReference>
<evidence type="ECO:0000256" key="3">
    <source>
        <dbReference type="ARBA" id="ARBA00022737"/>
    </source>
</evidence>
<reference evidence="11 12" key="1">
    <citation type="submission" date="2019-02" db="EMBL/GenBank/DDBJ databases">
        <title>Genome sequencing of the rare red list fungi Bondarzewia mesenterica.</title>
        <authorList>
            <person name="Buettner E."/>
            <person name="Kellner H."/>
        </authorList>
    </citation>
    <scope>NUCLEOTIDE SEQUENCE [LARGE SCALE GENOMIC DNA]</scope>
    <source>
        <strain evidence="11 12">DSM 108281</strain>
    </source>
</reference>
<feature type="region of interest" description="Disordered" evidence="9">
    <location>
        <begin position="478"/>
        <end position="520"/>
    </location>
</feature>
<evidence type="ECO:0000256" key="7">
    <source>
        <dbReference type="ARBA" id="ARBA00023242"/>
    </source>
</evidence>
<dbReference type="PANTHER" id="PTHR23235:SF120">
    <property type="entry name" value="KRUPPEL-LIKE FACTOR 15"/>
    <property type="match status" value="1"/>
</dbReference>
<dbReference type="EMBL" id="SGPL01000050">
    <property type="protein sequence ID" value="THH19279.1"/>
    <property type="molecule type" value="Genomic_DNA"/>
</dbReference>
<dbReference type="GO" id="GO:0000981">
    <property type="term" value="F:DNA-binding transcription factor activity, RNA polymerase II-specific"/>
    <property type="evidence" value="ECO:0007669"/>
    <property type="project" value="TreeGrafter"/>
</dbReference>
<feature type="domain" description="C2H2-type" evidence="10">
    <location>
        <begin position="382"/>
        <end position="409"/>
    </location>
</feature>
<dbReference type="PROSITE" id="PS50157">
    <property type="entry name" value="ZINC_FINGER_C2H2_2"/>
    <property type="match status" value="2"/>
</dbReference>
<dbReference type="PROSITE" id="PS00028">
    <property type="entry name" value="ZINC_FINGER_C2H2_1"/>
    <property type="match status" value="2"/>
</dbReference>
<evidence type="ECO:0000256" key="2">
    <source>
        <dbReference type="ARBA" id="ARBA00022723"/>
    </source>
</evidence>
<evidence type="ECO:0000256" key="8">
    <source>
        <dbReference type="PROSITE-ProRule" id="PRU00042"/>
    </source>
</evidence>
<evidence type="ECO:0000256" key="1">
    <source>
        <dbReference type="ARBA" id="ARBA00004123"/>
    </source>
</evidence>
<evidence type="ECO:0000256" key="6">
    <source>
        <dbReference type="ARBA" id="ARBA00023125"/>
    </source>
</evidence>
<feature type="domain" description="C2H2-type" evidence="10">
    <location>
        <begin position="410"/>
        <end position="439"/>
    </location>
</feature>
<dbReference type="SUPFAM" id="SSF57667">
    <property type="entry name" value="beta-beta-alpha zinc fingers"/>
    <property type="match status" value="1"/>
</dbReference>
<name>A0A4S4M2L3_9AGAM</name>
<comment type="caution">
    <text evidence="11">The sequence shown here is derived from an EMBL/GenBank/DDBJ whole genome shotgun (WGS) entry which is preliminary data.</text>
</comment>
<dbReference type="AlphaFoldDB" id="A0A4S4M2L3"/>
<evidence type="ECO:0000256" key="4">
    <source>
        <dbReference type="ARBA" id="ARBA00022771"/>
    </source>
</evidence>
<dbReference type="FunFam" id="3.30.160.60:FF:000072">
    <property type="entry name" value="zinc finger protein 143 isoform X1"/>
    <property type="match status" value="1"/>
</dbReference>
<feature type="region of interest" description="Disordered" evidence="9">
    <location>
        <begin position="334"/>
        <end position="375"/>
    </location>
</feature>
<evidence type="ECO:0000313" key="11">
    <source>
        <dbReference type="EMBL" id="THH19279.1"/>
    </source>
</evidence>
<keyword evidence="7" id="KW-0539">Nucleus</keyword>
<dbReference type="FunFam" id="3.30.160.60:FF:000045">
    <property type="entry name" value="ZFP69 zinc finger protein B"/>
    <property type="match status" value="1"/>
</dbReference>
<keyword evidence="2" id="KW-0479">Metal-binding</keyword>
<sequence length="547" mass="59575">MPGRLSFSTRPNFEACFLLFNAFDPPRLGPPLLHRRSQARHFVSKYPSAYQPSLPPAQPNPPYPHFSPPFTGRTQWTQPDAWGDDTYAYPAPAPAIPQPTAFTPASVRTPAVSIYPESSQRTVLPQPTQPCEEACDDIYISRTQQSSPSSYGLQTPPQEIIYAAAWPESISDVPLASPKRSRVVEGPIVATTFDDYPPSPLVPQLQTAALIASTRGAEYRPHTRQPATHSGAARAIRQNLGVFHVEPFSSSPRPSSAEPLAPAVQAFRLKNSSLEPLEESEDPFPLCMDDLTRAEGEACYVGHSHEFYAFGDPAASQGGQPSNLPTESAVLEMSWSPAPSTSSIDSRASSTSSPLTMTPIASRGPNASSEMDSARRLKTKTHRCKICDKVFPRPSGLATHMNSHSGAKPFKCPVDECTKSFTVRSNAKRHLRTHGIDPPLTRRRPRDGDEIGFEEPVVSDVRCPTTFRAIDLKWVGQDGAETKGQGQGTTKQRGEGGPGAGGVEEFEEAGLTSYEWDPGDEGHRSAQVRIYSLNDWAIRELAANTGF</sequence>
<evidence type="ECO:0000256" key="5">
    <source>
        <dbReference type="ARBA" id="ARBA00022833"/>
    </source>
</evidence>